<dbReference type="InterPro" id="IPR032710">
    <property type="entry name" value="NTF2-like_dom_sf"/>
</dbReference>
<dbReference type="SUPFAM" id="SSF54427">
    <property type="entry name" value="NTF2-like"/>
    <property type="match status" value="1"/>
</dbReference>
<sequence>MIQLERLWLERELQQVLIRYAQLCDERDWGLLDQVFSTDASAQYGLRTLPDPAAILDMLRNHLGGCGPTQHLLANLVVDVDTPEDDSAEGDALLVSSRTAVRASHRGAGEKAAQTYECMGYYHDRWTHTPAGWRIAHRKMVVGFEFGSRSVLAPPTGLAAP</sequence>
<organism evidence="2 3">
    <name type="scientific">Simplicispira metamorpha</name>
    <dbReference type="NCBI Taxonomy" id="80881"/>
    <lineage>
        <taxon>Bacteria</taxon>
        <taxon>Pseudomonadati</taxon>
        <taxon>Pseudomonadota</taxon>
        <taxon>Betaproteobacteria</taxon>
        <taxon>Burkholderiales</taxon>
        <taxon>Comamonadaceae</taxon>
        <taxon>Simplicispira</taxon>
    </lineage>
</organism>
<name>A0A4R2NF97_9BURK</name>
<dbReference type="Gene3D" id="3.10.450.50">
    <property type="match status" value="1"/>
</dbReference>
<feature type="domain" description="SnoaL-like" evidence="1">
    <location>
        <begin position="5"/>
        <end position="139"/>
    </location>
</feature>
<protein>
    <submittedName>
        <fullName evidence="2">SnoaL-like protein</fullName>
    </submittedName>
</protein>
<evidence type="ECO:0000259" key="1">
    <source>
        <dbReference type="Pfam" id="PF13577"/>
    </source>
</evidence>
<proteinExistence type="predicted"/>
<dbReference type="Proteomes" id="UP000295182">
    <property type="component" value="Unassembled WGS sequence"/>
</dbReference>
<dbReference type="RefSeq" id="WP_157983672.1">
    <property type="nucleotide sequence ID" value="NZ_QXNC01000010.1"/>
</dbReference>
<accession>A0A4R2NF97</accession>
<dbReference type="OrthoDB" id="1492465at2"/>
<comment type="caution">
    <text evidence="2">The sequence shown here is derived from an EMBL/GenBank/DDBJ whole genome shotgun (WGS) entry which is preliminary data.</text>
</comment>
<keyword evidence="3" id="KW-1185">Reference proteome</keyword>
<dbReference type="Pfam" id="PF13577">
    <property type="entry name" value="SnoaL_4"/>
    <property type="match status" value="1"/>
</dbReference>
<dbReference type="InterPro" id="IPR037401">
    <property type="entry name" value="SnoaL-like"/>
</dbReference>
<evidence type="ECO:0000313" key="2">
    <source>
        <dbReference type="EMBL" id="TCP19920.1"/>
    </source>
</evidence>
<evidence type="ECO:0000313" key="3">
    <source>
        <dbReference type="Proteomes" id="UP000295182"/>
    </source>
</evidence>
<dbReference type="CDD" id="cd00531">
    <property type="entry name" value="NTF2_like"/>
    <property type="match status" value="1"/>
</dbReference>
<gene>
    <name evidence="2" type="ORF">EV674_103151</name>
</gene>
<dbReference type="AlphaFoldDB" id="A0A4R2NF97"/>
<reference evidence="2 3" key="1">
    <citation type="submission" date="2019-03" db="EMBL/GenBank/DDBJ databases">
        <title>Genomic Encyclopedia of Type Strains, Phase IV (KMG-IV): sequencing the most valuable type-strain genomes for metagenomic binning, comparative biology and taxonomic classification.</title>
        <authorList>
            <person name="Goeker M."/>
        </authorList>
    </citation>
    <scope>NUCLEOTIDE SEQUENCE [LARGE SCALE GENOMIC DNA]</scope>
    <source>
        <strain evidence="2 3">DSM 1837</strain>
    </source>
</reference>
<dbReference type="EMBL" id="SLXH01000003">
    <property type="protein sequence ID" value="TCP19920.1"/>
    <property type="molecule type" value="Genomic_DNA"/>
</dbReference>